<dbReference type="PRINTS" id="PR00368">
    <property type="entry name" value="FADPNR"/>
</dbReference>
<reference evidence="11" key="3">
    <citation type="submission" date="2021-06" db="EMBL/GenBank/DDBJ databases">
        <title>Genomic Description and Analysis of Intracellular Bacteria, Candidatus Berkiella cookevillensis and Candidatus Berkiella aquae.</title>
        <authorList>
            <person name="Kidane D.T."/>
            <person name="Mehari Y.T."/>
            <person name="Rice F.C."/>
            <person name="Arivett B.A."/>
            <person name="Farone A.L."/>
            <person name="Berk S.G."/>
            <person name="Farone M.B."/>
        </authorList>
    </citation>
    <scope>NUCLEOTIDE SEQUENCE</scope>
    <source>
        <strain evidence="11">CC99</strain>
    </source>
</reference>
<evidence type="ECO:0000313" key="10">
    <source>
        <dbReference type="EMBL" id="KRG18253.1"/>
    </source>
</evidence>
<dbReference type="SUPFAM" id="SSF51905">
    <property type="entry name" value="FAD/NAD(P)-binding domain"/>
    <property type="match status" value="1"/>
</dbReference>
<keyword evidence="8" id="KW-1133">Transmembrane helix</keyword>
<evidence type="ECO:0000313" key="12">
    <source>
        <dbReference type="Proteomes" id="UP000051494"/>
    </source>
</evidence>
<evidence type="ECO:0000256" key="4">
    <source>
        <dbReference type="ARBA" id="ARBA00022827"/>
    </source>
</evidence>
<dbReference type="PANTHER" id="PTHR43706">
    <property type="entry name" value="NADH DEHYDROGENASE"/>
    <property type="match status" value="1"/>
</dbReference>
<dbReference type="RefSeq" id="WP_057624780.1">
    <property type="nucleotide sequence ID" value="NZ_LKHV02000001.1"/>
</dbReference>
<feature type="domain" description="FAD/NAD(P)-binding" evidence="9">
    <location>
        <begin position="5"/>
        <end position="332"/>
    </location>
</feature>
<dbReference type="STRING" id="437022.CC99x_01695"/>
<dbReference type="EMBL" id="LKHV01000008">
    <property type="protein sequence ID" value="KRG18253.1"/>
    <property type="molecule type" value="Genomic_DNA"/>
</dbReference>
<dbReference type="PATRIC" id="fig|1590042.3.peg.1723"/>
<evidence type="ECO:0000256" key="2">
    <source>
        <dbReference type="ARBA" id="ARBA00012637"/>
    </source>
</evidence>
<dbReference type="Pfam" id="PF07992">
    <property type="entry name" value="Pyr_redox_2"/>
    <property type="match status" value="1"/>
</dbReference>
<evidence type="ECO:0000256" key="6">
    <source>
        <dbReference type="ARBA" id="ARBA00023027"/>
    </source>
</evidence>
<keyword evidence="5 10" id="KW-0560">Oxidoreductase</keyword>
<keyword evidence="3" id="KW-0285">Flavoprotein</keyword>
<dbReference type="EMBL" id="LKHV02000001">
    <property type="protein sequence ID" value="MCS5708686.1"/>
    <property type="molecule type" value="Genomic_DNA"/>
</dbReference>
<evidence type="ECO:0000256" key="1">
    <source>
        <dbReference type="ARBA" id="ARBA00005272"/>
    </source>
</evidence>
<dbReference type="PRINTS" id="PR00411">
    <property type="entry name" value="PNDRDTASEI"/>
</dbReference>
<protein>
    <recommendedName>
        <fullName evidence="2">NADH:ubiquinone reductase (non-electrogenic)</fullName>
        <ecNumber evidence="2">1.6.5.9</ecNumber>
    </recommendedName>
</protein>
<sequence>MQKNFDVVIVGAGFAGLSAAKALTSSSLSVCLIDKTNHHLFQPLLYQVATAALSPANIAYPIREVFKKNPSISTLMAEVVKINFSDKNIELNNAQIIHYTYLILCPGSMHHYFDHPEWEAFAPGLKTLSDALTIRDHTLAAFENAEKETNPETLSALLNFVIVGGGPTGVEMAGSIAEIAHQSLNQNFRQINPINSQIYLIEAGAQLLAGYPATAAEQTKQDLEKLHVTIKLNHRVTNINEKGVFLESTSATETTTLFIPSHNIVWAAGNQVSPLIKALNVKADRSGRVYVNPDLSIPEHPNVFVLGDCAHFPDAVTGKPLPAVAPTAKQMGQFVGNLIKNEVKQSTPRGIFKYQDWGMMATIGKYKAIVLSGPIKCSGLMAWIMWGIVHIFFLISFRMKVIVFFEWMYYFFRGQRNSRLIVPRKEKHKPDLKE</sequence>
<dbReference type="Proteomes" id="UP000051494">
    <property type="component" value="Unassembled WGS sequence"/>
</dbReference>
<feature type="transmembrane region" description="Helical" evidence="8">
    <location>
        <begin position="383"/>
        <end position="412"/>
    </location>
</feature>
<comment type="caution">
    <text evidence="10">The sequence shown here is derived from an EMBL/GenBank/DDBJ whole genome shotgun (WGS) entry which is preliminary data.</text>
</comment>
<keyword evidence="8" id="KW-0812">Transmembrane</keyword>
<proteinExistence type="inferred from homology"/>
<accession>A0A0Q9YCC3</accession>
<evidence type="ECO:0000256" key="7">
    <source>
        <dbReference type="ARBA" id="ARBA00047599"/>
    </source>
</evidence>
<evidence type="ECO:0000259" key="9">
    <source>
        <dbReference type="Pfam" id="PF07992"/>
    </source>
</evidence>
<dbReference type="InterPro" id="IPR036188">
    <property type="entry name" value="FAD/NAD-bd_sf"/>
</dbReference>
<dbReference type="OrthoDB" id="9781621at2"/>
<dbReference type="InterPro" id="IPR023753">
    <property type="entry name" value="FAD/NAD-binding_dom"/>
</dbReference>
<keyword evidence="12" id="KW-1185">Reference proteome</keyword>
<evidence type="ECO:0000313" key="11">
    <source>
        <dbReference type="EMBL" id="MCS5708686.1"/>
    </source>
</evidence>
<reference evidence="11" key="2">
    <citation type="journal article" date="2016" name="Genome Announc.">
        <title>Draft Genome Sequences of Two Novel Amoeba-Resistant Intranuclear Bacteria, 'Candidatus Berkiella cookevillensis' and 'Candidatus Berkiella aquae'.</title>
        <authorList>
            <person name="Mehari Y.T."/>
            <person name="Arivett B.A."/>
            <person name="Farone A.L."/>
            <person name="Gunderson J.H."/>
            <person name="Farone M.B."/>
        </authorList>
    </citation>
    <scope>NUCLEOTIDE SEQUENCE</scope>
    <source>
        <strain evidence="11">CC99</strain>
    </source>
</reference>
<dbReference type="GO" id="GO:0050136">
    <property type="term" value="F:NADH dehydrogenase (quinone) (non-electrogenic) activity"/>
    <property type="evidence" value="ECO:0007669"/>
    <property type="project" value="UniProtKB-EC"/>
</dbReference>
<dbReference type="Gene3D" id="3.50.50.100">
    <property type="match status" value="1"/>
</dbReference>
<comment type="catalytic activity">
    <reaction evidence="7">
        <text>a quinone + NADH + H(+) = a quinol + NAD(+)</text>
        <dbReference type="Rhea" id="RHEA:46160"/>
        <dbReference type="ChEBI" id="CHEBI:15378"/>
        <dbReference type="ChEBI" id="CHEBI:24646"/>
        <dbReference type="ChEBI" id="CHEBI:57540"/>
        <dbReference type="ChEBI" id="CHEBI:57945"/>
        <dbReference type="ChEBI" id="CHEBI:132124"/>
        <dbReference type="EC" id="1.6.5.9"/>
    </reaction>
</comment>
<evidence type="ECO:0000256" key="8">
    <source>
        <dbReference type="SAM" id="Phobius"/>
    </source>
</evidence>
<dbReference type="InterPro" id="IPR045024">
    <property type="entry name" value="NDH-2"/>
</dbReference>
<dbReference type="AlphaFoldDB" id="A0A0Q9YCC3"/>
<comment type="similarity">
    <text evidence="1">Belongs to the NADH dehydrogenase family.</text>
</comment>
<evidence type="ECO:0000256" key="5">
    <source>
        <dbReference type="ARBA" id="ARBA00023002"/>
    </source>
</evidence>
<reference evidence="10" key="1">
    <citation type="submission" date="2015-09" db="EMBL/GenBank/DDBJ databases">
        <title>Draft Genome Sequences of Two Novel Amoeba-resistant Intranuclear Bacteria, Candidatus Berkiella cookevillensis and Candidatus Berkiella aquae.</title>
        <authorList>
            <person name="Mehari Y.T."/>
            <person name="Arivett B.A."/>
            <person name="Farone A.L."/>
            <person name="Gunderson J.H."/>
            <person name="Farone M.B."/>
        </authorList>
    </citation>
    <scope>NUCLEOTIDE SEQUENCE [LARGE SCALE GENOMIC DNA]</scope>
    <source>
        <strain evidence="10">CC99</strain>
    </source>
</reference>
<name>A0A0Q9YCC3_9GAMM</name>
<evidence type="ECO:0000256" key="3">
    <source>
        <dbReference type="ARBA" id="ARBA00022630"/>
    </source>
</evidence>
<dbReference type="PANTHER" id="PTHR43706:SF47">
    <property type="entry name" value="EXTERNAL NADH-UBIQUINONE OXIDOREDUCTASE 1, MITOCHONDRIAL-RELATED"/>
    <property type="match status" value="1"/>
</dbReference>
<gene>
    <name evidence="11" type="ORF">CC99x_007165</name>
    <name evidence="10" type="ORF">CC99x_01695</name>
</gene>
<organism evidence="10">
    <name type="scientific">Candidatus Berkiella cookevillensis</name>
    <dbReference type="NCBI Taxonomy" id="437022"/>
    <lineage>
        <taxon>Bacteria</taxon>
        <taxon>Pseudomonadati</taxon>
        <taxon>Pseudomonadota</taxon>
        <taxon>Gammaproteobacteria</taxon>
        <taxon>Candidatus Berkiellales</taxon>
        <taxon>Candidatus Berkiellaceae</taxon>
        <taxon>Candidatus Berkiella</taxon>
    </lineage>
</organism>
<keyword evidence="8" id="KW-0472">Membrane</keyword>
<keyword evidence="6" id="KW-0520">NAD</keyword>
<keyword evidence="4" id="KW-0274">FAD</keyword>
<dbReference type="EC" id="1.6.5.9" evidence="2"/>